<dbReference type="PANTHER" id="PTHR42978:SF6">
    <property type="entry name" value="QUORUM-QUENCHING LACTONASE YTNP-RELATED"/>
    <property type="match status" value="1"/>
</dbReference>
<evidence type="ECO:0000313" key="7">
    <source>
        <dbReference type="Proteomes" id="UP000466966"/>
    </source>
</evidence>
<dbReference type="SUPFAM" id="SSF56281">
    <property type="entry name" value="Metallo-hydrolase/oxidoreductase"/>
    <property type="match status" value="1"/>
</dbReference>
<dbReference type="SMART" id="SM00849">
    <property type="entry name" value="Lactamase_B"/>
    <property type="match status" value="1"/>
</dbReference>
<evidence type="ECO:0000256" key="1">
    <source>
        <dbReference type="ARBA" id="ARBA00007749"/>
    </source>
</evidence>
<dbReference type="Pfam" id="PF00753">
    <property type="entry name" value="Lactamase_B"/>
    <property type="match status" value="1"/>
</dbReference>
<evidence type="ECO:0000256" key="4">
    <source>
        <dbReference type="ARBA" id="ARBA00022833"/>
    </source>
</evidence>
<protein>
    <submittedName>
        <fullName evidence="6">MBL fold metallo-hydrolase</fullName>
    </submittedName>
</protein>
<dbReference type="PANTHER" id="PTHR42978">
    <property type="entry name" value="QUORUM-QUENCHING LACTONASE YTNP-RELATED-RELATED"/>
    <property type="match status" value="1"/>
</dbReference>
<proteinExistence type="inferred from homology"/>
<gene>
    <name evidence="6" type="ORF">GRI99_01470</name>
</gene>
<dbReference type="InterPro" id="IPR001279">
    <property type="entry name" value="Metallo-B-lactamas"/>
</dbReference>
<keyword evidence="7" id="KW-1185">Reference proteome</keyword>
<evidence type="ECO:0000313" key="6">
    <source>
        <dbReference type="EMBL" id="MXO70299.1"/>
    </source>
</evidence>
<keyword evidence="3 6" id="KW-0378">Hydrolase</keyword>
<dbReference type="EMBL" id="WTYV01000001">
    <property type="protein sequence ID" value="MXO70299.1"/>
    <property type="molecule type" value="Genomic_DNA"/>
</dbReference>
<comment type="caution">
    <text evidence="6">The sequence shown here is derived from an EMBL/GenBank/DDBJ whole genome shotgun (WGS) entry which is preliminary data.</text>
</comment>
<dbReference type="GO" id="GO:0016787">
    <property type="term" value="F:hydrolase activity"/>
    <property type="evidence" value="ECO:0007669"/>
    <property type="project" value="UniProtKB-KW"/>
</dbReference>
<dbReference type="InterPro" id="IPR036866">
    <property type="entry name" value="RibonucZ/Hydroxyglut_hydro"/>
</dbReference>
<evidence type="ECO:0000256" key="3">
    <source>
        <dbReference type="ARBA" id="ARBA00022801"/>
    </source>
</evidence>
<dbReference type="Gene3D" id="3.60.15.10">
    <property type="entry name" value="Ribonuclease Z/Hydroxyacylglutathione hydrolase-like"/>
    <property type="match status" value="1"/>
</dbReference>
<sequence>MQPITLGRMRIHKVHEMDSPTPMSMNLPGVTALDLERLRRWYDPGDDEITLDPDTAQMTFSVHSFIIEVDGQTILIDTCDGNHKDRLVPPVHQLNTDYLGNLRRAGFERGDIDLVMCTHLHFDHIGWNTMLDNGRWVPTFPNAKYHFGRRDYAYFQSEPAGEEVHHASFLDSIVPVMEAGQGIIVDEDHVAHREIGNGVWLEPAFGHSPGCCTIHGRAEGPEAIFWGDVIHHPVQMIRPDLPFAFDADPVMASQTRQRVMRKAAEEDLLCFPAHFRKTSAGKVLRDGDAYRYEWVAE</sequence>
<comment type="similarity">
    <text evidence="1">Belongs to the metallo-beta-lactamase superfamily.</text>
</comment>
<dbReference type="AlphaFoldDB" id="A0A844YRV3"/>
<accession>A0A844YRV3</accession>
<evidence type="ECO:0000256" key="2">
    <source>
        <dbReference type="ARBA" id="ARBA00022723"/>
    </source>
</evidence>
<dbReference type="CDD" id="cd16277">
    <property type="entry name" value="metallo-hydrolase-like_MBL-fold"/>
    <property type="match status" value="1"/>
</dbReference>
<evidence type="ECO:0000259" key="5">
    <source>
        <dbReference type="SMART" id="SM00849"/>
    </source>
</evidence>
<dbReference type="OrthoDB" id="9773738at2"/>
<dbReference type="RefSeq" id="WP_160770233.1">
    <property type="nucleotide sequence ID" value="NZ_WTYV01000001.1"/>
</dbReference>
<organism evidence="6 7">
    <name type="scientific">Alteraurantiacibacter buctensis</name>
    <dbReference type="NCBI Taxonomy" id="1503981"/>
    <lineage>
        <taxon>Bacteria</taxon>
        <taxon>Pseudomonadati</taxon>
        <taxon>Pseudomonadota</taxon>
        <taxon>Alphaproteobacteria</taxon>
        <taxon>Sphingomonadales</taxon>
        <taxon>Erythrobacteraceae</taxon>
        <taxon>Alteraurantiacibacter</taxon>
    </lineage>
</organism>
<keyword evidence="4" id="KW-0862">Zinc</keyword>
<keyword evidence="2" id="KW-0479">Metal-binding</keyword>
<feature type="domain" description="Metallo-beta-lactamase" evidence="5">
    <location>
        <begin position="61"/>
        <end position="274"/>
    </location>
</feature>
<reference evidence="6 7" key="1">
    <citation type="submission" date="2019-12" db="EMBL/GenBank/DDBJ databases">
        <title>Genomic-based taxomic classification of the family Erythrobacteraceae.</title>
        <authorList>
            <person name="Xu L."/>
        </authorList>
    </citation>
    <scope>NUCLEOTIDE SEQUENCE [LARGE SCALE GENOMIC DNA]</scope>
    <source>
        <strain evidence="6 7">M0322</strain>
    </source>
</reference>
<name>A0A844YRV3_9SPHN</name>
<dbReference type="GO" id="GO:0046872">
    <property type="term" value="F:metal ion binding"/>
    <property type="evidence" value="ECO:0007669"/>
    <property type="project" value="UniProtKB-KW"/>
</dbReference>
<dbReference type="Proteomes" id="UP000466966">
    <property type="component" value="Unassembled WGS sequence"/>
</dbReference>
<dbReference type="InterPro" id="IPR051013">
    <property type="entry name" value="MBL_superfamily_lactonases"/>
</dbReference>